<sequence length="125" mass="14696">MYMKRKEKDPFISLKINLGKLIGYHHQNSTLYYSNAENKNEMYRIDQKQNENKIEIYLSNNVDAPSFPQIIEGIHEIEYNDLPFKVRVNMRKDMAPGVVIRITKMKLLLNNNNNNNNNNKIGPIN</sequence>
<dbReference type="EMBL" id="BARS01024276">
    <property type="protein sequence ID" value="GAG05967.1"/>
    <property type="molecule type" value="Genomic_DNA"/>
</dbReference>
<gene>
    <name evidence="1" type="ORF">S01H1_38549</name>
</gene>
<protein>
    <submittedName>
        <fullName evidence="1">Uncharacterized protein</fullName>
    </submittedName>
</protein>
<name>X0V3M8_9ZZZZ</name>
<reference evidence="1" key="1">
    <citation type="journal article" date="2014" name="Front. Microbiol.">
        <title>High frequency of phylogenetically diverse reductive dehalogenase-homologous genes in deep subseafloor sedimentary metagenomes.</title>
        <authorList>
            <person name="Kawai M."/>
            <person name="Futagami T."/>
            <person name="Toyoda A."/>
            <person name="Takaki Y."/>
            <person name="Nishi S."/>
            <person name="Hori S."/>
            <person name="Arai W."/>
            <person name="Tsubouchi T."/>
            <person name="Morono Y."/>
            <person name="Uchiyama I."/>
            <person name="Ito T."/>
            <person name="Fujiyama A."/>
            <person name="Inagaki F."/>
            <person name="Takami H."/>
        </authorList>
    </citation>
    <scope>NUCLEOTIDE SEQUENCE</scope>
    <source>
        <strain evidence="1">Expedition CK06-06</strain>
    </source>
</reference>
<evidence type="ECO:0000313" key="1">
    <source>
        <dbReference type="EMBL" id="GAG05967.1"/>
    </source>
</evidence>
<comment type="caution">
    <text evidence="1">The sequence shown here is derived from an EMBL/GenBank/DDBJ whole genome shotgun (WGS) entry which is preliminary data.</text>
</comment>
<feature type="non-terminal residue" evidence="1">
    <location>
        <position position="125"/>
    </location>
</feature>
<proteinExistence type="predicted"/>
<organism evidence="1">
    <name type="scientific">marine sediment metagenome</name>
    <dbReference type="NCBI Taxonomy" id="412755"/>
    <lineage>
        <taxon>unclassified sequences</taxon>
        <taxon>metagenomes</taxon>
        <taxon>ecological metagenomes</taxon>
    </lineage>
</organism>
<accession>X0V3M8</accession>
<dbReference type="AlphaFoldDB" id="X0V3M8"/>